<sequence>MRTLYLRDRATDESTTIIHDSNNNACYLVTGKWGIRHDALSLYTMQGTLLAEVKQLGLGLMPKFALYANQQRVGTIGKTLGFVSEVVYIHGLNWVIVGNALTNHYRVFRNTQQVFQMVPDQATNGYYLTITVNQEADEPLAILVAYVLNHWAHRKLKAPLRVRQWGFKHSALPGMATSLYDHCADYLNQLLK</sequence>
<dbReference type="STRING" id="396268.IV45_GL001265"/>
<dbReference type="Proteomes" id="UP000050934">
    <property type="component" value="Unassembled WGS sequence"/>
</dbReference>
<organism evidence="1 2">
    <name type="scientific">Limosilactobacillus secaliphilus</name>
    <dbReference type="NCBI Taxonomy" id="396268"/>
    <lineage>
        <taxon>Bacteria</taxon>
        <taxon>Bacillati</taxon>
        <taxon>Bacillota</taxon>
        <taxon>Bacilli</taxon>
        <taxon>Lactobacillales</taxon>
        <taxon>Lactobacillaceae</taxon>
        <taxon>Limosilactobacillus</taxon>
    </lineage>
</organism>
<name>A0A0R2I2M0_9LACO</name>
<dbReference type="EMBL" id="JQBW01000004">
    <property type="protein sequence ID" value="KRN59519.1"/>
    <property type="molecule type" value="Genomic_DNA"/>
</dbReference>
<evidence type="ECO:0000313" key="1">
    <source>
        <dbReference type="EMBL" id="KRN59519.1"/>
    </source>
</evidence>
<dbReference type="Pfam" id="PF04525">
    <property type="entry name" value="LOR"/>
    <property type="match status" value="1"/>
</dbReference>
<dbReference type="SUPFAM" id="SSF54518">
    <property type="entry name" value="Tubby C-terminal domain-like"/>
    <property type="match status" value="1"/>
</dbReference>
<gene>
    <name evidence="1" type="ORF">IV45_GL001265</name>
</gene>
<evidence type="ECO:0000313" key="2">
    <source>
        <dbReference type="Proteomes" id="UP000050934"/>
    </source>
</evidence>
<dbReference type="RefSeq" id="WP_057739695.1">
    <property type="nucleotide sequence ID" value="NZ_JQBW01000004.1"/>
</dbReference>
<keyword evidence="2" id="KW-1185">Reference proteome</keyword>
<accession>A0A0R2I2M0</accession>
<reference evidence="1 2" key="1">
    <citation type="journal article" date="2015" name="Genome Announc.">
        <title>Expanding the biotechnology potential of lactobacilli through comparative genomics of 213 strains and associated genera.</title>
        <authorList>
            <person name="Sun Z."/>
            <person name="Harris H.M."/>
            <person name="McCann A."/>
            <person name="Guo C."/>
            <person name="Argimon S."/>
            <person name="Zhang W."/>
            <person name="Yang X."/>
            <person name="Jeffery I.B."/>
            <person name="Cooney J.C."/>
            <person name="Kagawa T.F."/>
            <person name="Liu W."/>
            <person name="Song Y."/>
            <person name="Salvetti E."/>
            <person name="Wrobel A."/>
            <person name="Rasinkangas P."/>
            <person name="Parkhill J."/>
            <person name="Rea M.C."/>
            <person name="O'Sullivan O."/>
            <person name="Ritari J."/>
            <person name="Douillard F.P."/>
            <person name="Paul Ross R."/>
            <person name="Yang R."/>
            <person name="Briner A.E."/>
            <person name="Felis G.E."/>
            <person name="de Vos W.M."/>
            <person name="Barrangou R."/>
            <person name="Klaenhammer T.R."/>
            <person name="Caufield P.W."/>
            <person name="Cui Y."/>
            <person name="Zhang H."/>
            <person name="O'Toole P.W."/>
        </authorList>
    </citation>
    <scope>NUCLEOTIDE SEQUENCE [LARGE SCALE GENOMIC DNA]</scope>
    <source>
        <strain evidence="1 2">DSM 17896</strain>
    </source>
</reference>
<dbReference type="InterPro" id="IPR025659">
    <property type="entry name" value="Tubby-like_C"/>
</dbReference>
<proteinExistence type="predicted"/>
<evidence type="ECO:0008006" key="3">
    <source>
        <dbReference type="Google" id="ProtNLM"/>
    </source>
</evidence>
<comment type="caution">
    <text evidence="1">The sequence shown here is derived from an EMBL/GenBank/DDBJ whole genome shotgun (WGS) entry which is preliminary data.</text>
</comment>
<dbReference type="AlphaFoldDB" id="A0A0R2I2M0"/>
<protein>
    <recommendedName>
        <fullName evidence="3">YxjI</fullName>
    </recommendedName>
</protein>
<dbReference type="InterPro" id="IPR007612">
    <property type="entry name" value="LOR"/>
</dbReference>
<dbReference type="PATRIC" id="fig|396268.3.peg.1282"/>